<sequence>MSFIDGNFCMPVADWLVLDVKGGWLPDVCCSKLSGAISAAGCSGAGAAVGTKKFGFGLELVLGLMVGTEGD</sequence>
<name>A0A9K3IFJ8_HELAN</name>
<dbReference type="EMBL" id="MNCJ02000323">
    <property type="protein sequence ID" value="KAF5795797.1"/>
    <property type="molecule type" value="Genomic_DNA"/>
</dbReference>
<evidence type="ECO:0000313" key="1">
    <source>
        <dbReference type="EMBL" id="KAF5795797.1"/>
    </source>
</evidence>
<protein>
    <submittedName>
        <fullName evidence="1">Uncharacterized protein</fullName>
    </submittedName>
</protein>
<dbReference type="Gramene" id="mRNA:HanXRQr2_Chr08g0343951">
    <property type="protein sequence ID" value="CDS:HanXRQr2_Chr08g0343951.1"/>
    <property type="gene ID" value="HanXRQr2_Chr08g0343951"/>
</dbReference>
<reference evidence="1" key="1">
    <citation type="journal article" date="2017" name="Nature">
        <title>The sunflower genome provides insights into oil metabolism, flowering and Asterid evolution.</title>
        <authorList>
            <person name="Badouin H."/>
            <person name="Gouzy J."/>
            <person name="Grassa C.J."/>
            <person name="Murat F."/>
            <person name="Staton S.E."/>
            <person name="Cottret L."/>
            <person name="Lelandais-Briere C."/>
            <person name="Owens G.L."/>
            <person name="Carrere S."/>
            <person name="Mayjonade B."/>
            <person name="Legrand L."/>
            <person name="Gill N."/>
            <person name="Kane N.C."/>
            <person name="Bowers J.E."/>
            <person name="Hubner S."/>
            <person name="Bellec A."/>
            <person name="Berard A."/>
            <person name="Berges H."/>
            <person name="Blanchet N."/>
            <person name="Boniface M.C."/>
            <person name="Brunel D."/>
            <person name="Catrice O."/>
            <person name="Chaidir N."/>
            <person name="Claudel C."/>
            <person name="Donnadieu C."/>
            <person name="Faraut T."/>
            <person name="Fievet G."/>
            <person name="Helmstetter N."/>
            <person name="King M."/>
            <person name="Knapp S.J."/>
            <person name="Lai Z."/>
            <person name="Le Paslier M.C."/>
            <person name="Lippi Y."/>
            <person name="Lorenzon L."/>
            <person name="Mandel J.R."/>
            <person name="Marage G."/>
            <person name="Marchand G."/>
            <person name="Marquand E."/>
            <person name="Bret-Mestries E."/>
            <person name="Morien E."/>
            <person name="Nambeesan S."/>
            <person name="Nguyen T."/>
            <person name="Pegot-Espagnet P."/>
            <person name="Pouilly N."/>
            <person name="Raftis F."/>
            <person name="Sallet E."/>
            <person name="Schiex T."/>
            <person name="Thomas J."/>
            <person name="Vandecasteele C."/>
            <person name="Vares D."/>
            <person name="Vear F."/>
            <person name="Vautrin S."/>
            <person name="Crespi M."/>
            <person name="Mangin B."/>
            <person name="Burke J.M."/>
            <person name="Salse J."/>
            <person name="Munos S."/>
            <person name="Vincourt P."/>
            <person name="Rieseberg L.H."/>
            <person name="Langlade N.B."/>
        </authorList>
    </citation>
    <scope>NUCLEOTIDE SEQUENCE</scope>
    <source>
        <tissue evidence="1">Leaves</tissue>
    </source>
</reference>
<accession>A0A9K3IFJ8</accession>
<dbReference type="AlphaFoldDB" id="A0A9K3IFJ8"/>
<evidence type="ECO:0000313" key="2">
    <source>
        <dbReference type="Proteomes" id="UP000215914"/>
    </source>
</evidence>
<proteinExistence type="predicted"/>
<reference evidence="1" key="2">
    <citation type="submission" date="2020-06" db="EMBL/GenBank/DDBJ databases">
        <title>Helianthus annuus Genome sequencing and assembly Release 2.</title>
        <authorList>
            <person name="Gouzy J."/>
            <person name="Langlade N."/>
            <person name="Munos S."/>
        </authorList>
    </citation>
    <scope>NUCLEOTIDE SEQUENCE</scope>
    <source>
        <tissue evidence="1">Leaves</tissue>
    </source>
</reference>
<comment type="caution">
    <text evidence="1">The sequence shown here is derived from an EMBL/GenBank/DDBJ whole genome shotgun (WGS) entry which is preliminary data.</text>
</comment>
<keyword evidence="2" id="KW-1185">Reference proteome</keyword>
<dbReference type="Proteomes" id="UP000215914">
    <property type="component" value="Unassembled WGS sequence"/>
</dbReference>
<organism evidence="1 2">
    <name type="scientific">Helianthus annuus</name>
    <name type="common">Common sunflower</name>
    <dbReference type="NCBI Taxonomy" id="4232"/>
    <lineage>
        <taxon>Eukaryota</taxon>
        <taxon>Viridiplantae</taxon>
        <taxon>Streptophyta</taxon>
        <taxon>Embryophyta</taxon>
        <taxon>Tracheophyta</taxon>
        <taxon>Spermatophyta</taxon>
        <taxon>Magnoliopsida</taxon>
        <taxon>eudicotyledons</taxon>
        <taxon>Gunneridae</taxon>
        <taxon>Pentapetalae</taxon>
        <taxon>asterids</taxon>
        <taxon>campanulids</taxon>
        <taxon>Asterales</taxon>
        <taxon>Asteraceae</taxon>
        <taxon>Asteroideae</taxon>
        <taxon>Heliantheae alliance</taxon>
        <taxon>Heliantheae</taxon>
        <taxon>Helianthus</taxon>
    </lineage>
</organism>
<gene>
    <name evidence="1" type="ORF">HanXRQr2_Chr08g0343951</name>
</gene>